<evidence type="ECO:0000313" key="1">
    <source>
        <dbReference type="EMBL" id="KAA1071809.1"/>
    </source>
</evidence>
<dbReference type="OrthoDB" id="10261556at2759"/>
<dbReference type="AlphaFoldDB" id="A0A5B0M6E0"/>
<keyword evidence="3" id="KW-1185">Reference proteome</keyword>
<dbReference type="Proteomes" id="UP000324748">
    <property type="component" value="Unassembled WGS sequence"/>
</dbReference>
<protein>
    <recommendedName>
        <fullName evidence="5">ATP-dependent DNA helicase sgs1</fullName>
    </recommendedName>
</protein>
<gene>
    <name evidence="1" type="ORF">PGT21_019949</name>
    <name evidence="2" type="ORF">PGTUg99_008549</name>
</gene>
<proteinExistence type="predicted"/>
<dbReference type="InterPro" id="IPR027417">
    <property type="entry name" value="P-loop_NTPase"/>
</dbReference>
<comment type="caution">
    <text evidence="1">The sequence shown here is derived from an EMBL/GenBank/DDBJ whole genome shotgun (WGS) entry which is preliminary data.</text>
</comment>
<dbReference type="EMBL" id="VSWC01000170">
    <property type="protein sequence ID" value="KAA1071809.1"/>
    <property type="molecule type" value="Genomic_DNA"/>
</dbReference>
<organism evidence="1 3">
    <name type="scientific">Puccinia graminis f. sp. tritici</name>
    <dbReference type="NCBI Taxonomy" id="56615"/>
    <lineage>
        <taxon>Eukaryota</taxon>
        <taxon>Fungi</taxon>
        <taxon>Dikarya</taxon>
        <taxon>Basidiomycota</taxon>
        <taxon>Pucciniomycotina</taxon>
        <taxon>Pucciniomycetes</taxon>
        <taxon>Pucciniales</taxon>
        <taxon>Pucciniaceae</taxon>
        <taxon>Puccinia</taxon>
    </lineage>
</organism>
<name>A0A5B0M6E0_PUCGR</name>
<evidence type="ECO:0000313" key="4">
    <source>
        <dbReference type="Proteomes" id="UP000325313"/>
    </source>
</evidence>
<dbReference type="Proteomes" id="UP000325313">
    <property type="component" value="Unassembled WGS sequence"/>
</dbReference>
<sequence length="181" mass="20095">MPARRRNKKKKARCVRINRITLSENVLKMDEKKLREHIAKEAESFYKGQTPKPLQLDAVMNLTELKHTFVMAGTGFGKSRIAEMYFNLFTAKDGVVLHPGTNWSPAGRRPWRHCSPPGQGRHGDMCWSMPLMAPRGLALKSRAGCSQHANGGASSGPPSRIGLGTCVALKKRLLIRGLNLH</sequence>
<dbReference type="EMBL" id="VDEP01000174">
    <property type="protein sequence ID" value="KAA1125851.1"/>
    <property type="molecule type" value="Genomic_DNA"/>
</dbReference>
<evidence type="ECO:0008006" key="5">
    <source>
        <dbReference type="Google" id="ProtNLM"/>
    </source>
</evidence>
<dbReference type="Gene3D" id="3.40.50.300">
    <property type="entry name" value="P-loop containing nucleotide triphosphate hydrolases"/>
    <property type="match status" value="1"/>
</dbReference>
<reference evidence="3 4" key="1">
    <citation type="submission" date="2019-05" db="EMBL/GenBank/DDBJ databases">
        <title>Emergence of the Ug99 lineage of the wheat stem rust pathogen through somatic hybridization.</title>
        <authorList>
            <person name="Li F."/>
            <person name="Upadhyaya N.M."/>
            <person name="Sperschneider J."/>
            <person name="Matny O."/>
            <person name="Nguyen-Phuc H."/>
            <person name="Mago R."/>
            <person name="Raley C."/>
            <person name="Miller M.E."/>
            <person name="Silverstein K.A.T."/>
            <person name="Henningsen E."/>
            <person name="Hirsch C.D."/>
            <person name="Visser B."/>
            <person name="Pretorius Z.A."/>
            <person name="Steffenson B.J."/>
            <person name="Schwessinger B."/>
            <person name="Dodds P.N."/>
            <person name="Figueroa M."/>
        </authorList>
    </citation>
    <scope>NUCLEOTIDE SEQUENCE [LARGE SCALE GENOMIC DNA]</scope>
    <source>
        <strain evidence="1">21-0</strain>
        <strain evidence="2 4">Ug99</strain>
    </source>
</reference>
<accession>A0A5B0M6E0</accession>
<evidence type="ECO:0000313" key="3">
    <source>
        <dbReference type="Proteomes" id="UP000324748"/>
    </source>
</evidence>
<evidence type="ECO:0000313" key="2">
    <source>
        <dbReference type="EMBL" id="KAA1125851.1"/>
    </source>
</evidence>